<reference evidence="1" key="2">
    <citation type="submission" date="2018-05" db="EMBL/GenBank/DDBJ databases">
        <authorList>
            <person name="Moura L."/>
            <person name="Setubal J.C."/>
        </authorList>
    </citation>
    <scope>NUCLEOTIDE SEQUENCE</scope>
    <source>
        <strain evidence="1">ZC4RG45</strain>
    </source>
</reference>
<evidence type="ECO:0000313" key="3">
    <source>
        <dbReference type="Proteomes" id="UP000249324"/>
    </source>
</evidence>
<comment type="caution">
    <text evidence="2">The sequence shown here is derived from an EMBL/GenBank/DDBJ whole genome shotgun (WGS) entry which is preliminary data.</text>
</comment>
<reference evidence="1" key="4">
    <citation type="submission" date="2023-08" db="EMBL/GenBank/DDBJ databases">
        <authorList>
            <person name="Guima S.E.S."/>
            <person name="Martins L.F."/>
            <person name="Silva A.M."/>
            <person name="Setubal J.C."/>
        </authorList>
    </citation>
    <scope>NUCLEOTIDE SEQUENCE</scope>
    <source>
        <strain evidence="1">ZC4RG45</strain>
    </source>
</reference>
<reference evidence="2" key="1">
    <citation type="submission" date="2018-05" db="EMBL/GenBank/DDBJ databases">
        <authorList>
            <person name="Lanie J.A."/>
            <person name="Ng W.-L."/>
            <person name="Kazmierczak K.M."/>
            <person name="Andrzejewski T.M."/>
            <person name="Davidsen T.M."/>
            <person name="Wayne K.J."/>
            <person name="Tettelin H."/>
            <person name="Glass J.I."/>
            <person name="Rusch D."/>
            <person name="Podicherti R."/>
            <person name="Tsui H.-C.T."/>
            <person name="Winkler M.E."/>
        </authorList>
    </citation>
    <scope>NUCLEOTIDE SEQUENCE</scope>
    <source>
        <strain evidence="2">ZC4RG45</strain>
    </source>
</reference>
<dbReference type="EMBL" id="QGUI01000008">
    <property type="protein sequence ID" value="PZN01514.1"/>
    <property type="molecule type" value="Genomic_DNA"/>
</dbReference>
<sequence length="96" mass="10831">MTVGNRWYLLVNHKNEGRTDIREFTDQTMAVAALNEAEERFTDRRHHGPSNVDVLLVGAPSIDAVKKHYPSYFINGRSRAEKVRQLLNALPVISAG</sequence>
<gene>
    <name evidence="2" type="ORF">DIU77_00435</name>
    <name evidence="1" type="ORF">DIU77_007805</name>
</gene>
<dbReference type="Proteomes" id="UP000249324">
    <property type="component" value="Unassembled WGS sequence"/>
</dbReference>
<proteinExistence type="predicted"/>
<reference evidence="1 3" key="3">
    <citation type="journal article" date="2021" name="BMC Genomics">
        <title>Genome-resolved metagenome and metatranscriptome analyses of thermophilic composting reveal key bacterial players and their metabolic interactions.</title>
        <authorList>
            <person name="Braga L.P.P."/>
            <person name="Pereira R.V."/>
            <person name="Martins L.F."/>
            <person name="Moura L.M.S."/>
            <person name="Sanchez F.B."/>
            <person name="Patane J.S.L."/>
            <person name="da Silva A.M."/>
            <person name="Setubal J.C."/>
        </authorList>
    </citation>
    <scope>NUCLEOTIDE SEQUENCE [LARGE SCALE GENOMIC DNA]</scope>
    <source>
        <strain evidence="1">ZC4RG45</strain>
    </source>
</reference>
<dbReference type="EMBL" id="QGUI02000074">
    <property type="protein sequence ID" value="MFO7192130.1"/>
    <property type="molecule type" value="Genomic_DNA"/>
</dbReference>
<evidence type="ECO:0000313" key="2">
    <source>
        <dbReference type="EMBL" id="PZN01514.1"/>
    </source>
</evidence>
<name>A0A2W4LV31_9PSEU</name>
<organism evidence="2">
    <name type="scientific">Thermocrispum agreste</name>
    <dbReference type="NCBI Taxonomy" id="37925"/>
    <lineage>
        <taxon>Bacteria</taxon>
        <taxon>Bacillati</taxon>
        <taxon>Actinomycetota</taxon>
        <taxon>Actinomycetes</taxon>
        <taxon>Pseudonocardiales</taxon>
        <taxon>Pseudonocardiaceae</taxon>
        <taxon>Thermocrispum</taxon>
    </lineage>
</organism>
<accession>A0A2W4LV31</accession>
<evidence type="ECO:0000313" key="1">
    <source>
        <dbReference type="EMBL" id="MFO7192130.1"/>
    </source>
</evidence>
<dbReference type="AlphaFoldDB" id="A0A2W4LV31"/>
<protein>
    <submittedName>
        <fullName evidence="2">Uncharacterized protein</fullName>
    </submittedName>
</protein>